<evidence type="ECO:0000313" key="3">
    <source>
        <dbReference type="Proteomes" id="UP000838412"/>
    </source>
</evidence>
<dbReference type="GO" id="GO:0016567">
    <property type="term" value="P:protein ubiquitination"/>
    <property type="evidence" value="ECO:0007669"/>
    <property type="project" value="InterPro"/>
</dbReference>
<dbReference type="OrthoDB" id="9971789at2759"/>
<accession>A0A8J9VIJ3</accession>
<evidence type="ECO:0000256" key="1">
    <source>
        <dbReference type="SAM" id="MobiDB-lite"/>
    </source>
</evidence>
<gene>
    <name evidence="2" type="primary">DCAF17</name>
    <name evidence="2" type="ORF">BLAG_LOCUS4110</name>
</gene>
<proteinExistence type="predicted"/>
<dbReference type="Pfam" id="PF15802">
    <property type="entry name" value="DCAF17"/>
    <property type="match status" value="1"/>
</dbReference>
<dbReference type="PANTHER" id="PTHR14815:SF2">
    <property type="entry name" value="DDB1- AND CUL4-ASSOCIATED FACTOR 17"/>
    <property type="match status" value="1"/>
</dbReference>
<dbReference type="PANTHER" id="PTHR14815">
    <property type="entry name" value="DDB1- AND CUL4-ASSOCIATED FACTOR 17"/>
    <property type="match status" value="1"/>
</dbReference>
<organism evidence="2 3">
    <name type="scientific">Branchiostoma lanceolatum</name>
    <name type="common">Common lancelet</name>
    <name type="synonym">Amphioxus lanceolatum</name>
    <dbReference type="NCBI Taxonomy" id="7740"/>
    <lineage>
        <taxon>Eukaryota</taxon>
        <taxon>Metazoa</taxon>
        <taxon>Chordata</taxon>
        <taxon>Cephalochordata</taxon>
        <taxon>Leptocardii</taxon>
        <taxon>Amphioxiformes</taxon>
        <taxon>Branchiostomatidae</taxon>
        <taxon>Branchiostoma</taxon>
    </lineage>
</organism>
<feature type="compositionally biased region" description="Basic residues" evidence="1">
    <location>
        <begin position="530"/>
        <end position="541"/>
    </location>
</feature>
<keyword evidence="3" id="KW-1185">Reference proteome</keyword>
<feature type="region of interest" description="Disordered" evidence="1">
    <location>
        <begin position="521"/>
        <end position="541"/>
    </location>
</feature>
<dbReference type="AlphaFoldDB" id="A0A8J9VIJ3"/>
<evidence type="ECO:0000313" key="2">
    <source>
        <dbReference type="EMBL" id="CAH1240002.1"/>
    </source>
</evidence>
<dbReference type="InterPro" id="IPR031620">
    <property type="entry name" value="DCAF17"/>
</dbReference>
<name>A0A8J9VIJ3_BRALA</name>
<dbReference type="EMBL" id="OV696696">
    <property type="protein sequence ID" value="CAH1240002.1"/>
    <property type="molecule type" value="Genomic_DNA"/>
</dbReference>
<reference evidence="2" key="1">
    <citation type="submission" date="2022-01" db="EMBL/GenBank/DDBJ databases">
        <authorList>
            <person name="Braso-Vives M."/>
        </authorList>
    </citation>
    <scope>NUCLEOTIDE SEQUENCE</scope>
</reference>
<sequence>MFSSCSPVVSRMVTCGGVKGGVCFALRERELGGRTDGSRRCVRLMKKLVCEKTSTFRKIWDKESKYPISYEEGRFLFDNYRTCYTSQGLHATPQLLFRLPSCSAAEKTEDVIMCQSSLQSTLPTENHGYRGCLLGLTASNWLMRWDVNTGRCLEAVYLSHRYKFRHIAWGTFLENFVVRSIHTKHTAAARAAGIPQPLLMVLAMCKIFPLRFIAMMEINKQVFGKDVTDAMISQGVLVVMYQGNTVRCFSFDDIVAKNSVVKADLYQDCEDFGSVGSYPTGLPLTVKLTERPPVLFEVKCLEHSLQMGGIPWHYLITPPAQGYKGVFHVKSLETGAMAKNGVLDMDSVSVEPDKAFFHTDDSGRIFHMGPSTLRVLRIRDGGHGYEIVPDFVIDAYSPCSTNTPQVDGMILTSSGRQVKKLLLDAYADPCYESLQGVDYENDLDILAVTSVSQRGDKLVGHVCFHDNQTGALLNRVELEEAWDETCDHSISVDLDTLVHIVKTPQRRYHCHVYKLDRTVGQREVKQPRQTGKRRKSARRGR</sequence>
<protein>
    <submittedName>
        <fullName evidence="2">DCAF17 protein</fullName>
    </submittedName>
</protein>
<dbReference type="Proteomes" id="UP000838412">
    <property type="component" value="Chromosome 11"/>
</dbReference>
<dbReference type="GO" id="GO:0080008">
    <property type="term" value="C:Cul4-RING E3 ubiquitin ligase complex"/>
    <property type="evidence" value="ECO:0007669"/>
    <property type="project" value="TreeGrafter"/>
</dbReference>